<evidence type="ECO:0000313" key="1">
    <source>
        <dbReference type="EMBL" id="VTP03166.1"/>
    </source>
</evidence>
<proteinExistence type="predicted"/>
<dbReference type="AlphaFoldDB" id="A0A653F2C8"/>
<sequence length="197" mass="21915">MSDVLPLNGESGAVFPTRSHQSDSLLRPVDWIKPSVDRHSSFERRLLFENFTIAGFKDLEAELERQFRVAPTDTVCYQLATTLAQCMPTARSLRRADQLLMRATRPGCDLSEDQQHSAPDVHRSVRAMLAESAASRGGRLKQANWGITVGYSLTPEMAKALSGRVSYLGLPIDGGREDVIADFRKGKVICREHSTRN</sequence>
<gene>
    <name evidence="1" type="ORF">BIN_B_03825</name>
</gene>
<accession>A0A653F2C8</accession>
<name>A0A653F2C8_MYCKA</name>
<organism evidence="1">
    <name type="scientific">Mycobacterium kansasii</name>
    <dbReference type="NCBI Taxonomy" id="1768"/>
    <lineage>
        <taxon>Bacteria</taxon>
        <taxon>Bacillati</taxon>
        <taxon>Actinomycetota</taxon>
        <taxon>Actinomycetes</taxon>
        <taxon>Mycobacteriales</taxon>
        <taxon>Mycobacteriaceae</taxon>
        <taxon>Mycobacterium</taxon>
    </lineage>
</organism>
<dbReference type="GeneID" id="42539892"/>
<reference evidence="1" key="1">
    <citation type="submission" date="2019-05" db="EMBL/GenBank/DDBJ databases">
        <authorList>
            <person name="Naeem R."/>
            <person name="Antony C."/>
            <person name="Guan Q."/>
        </authorList>
    </citation>
    <scope>NUCLEOTIDE SEQUENCE</scope>
    <source>
        <strain evidence="1">3</strain>
    </source>
</reference>
<dbReference type="RefSeq" id="WP_129111695.1">
    <property type="nucleotide sequence ID" value="NZ_BLYZ01000002.1"/>
</dbReference>
<dbReference type="EMBL" id="LR589339">
    <property type="protein sequence ID" value="VTP03166.1"/>
    <property type="molecule type" value="Genomic_DNA"/>
</dbReference>
<protein>
    <submittedName>
        <fullName evidence="1">Uncharacterized protein</fullName>
    </submittedName>
</protein>